<evidence type="ECO:0000256" key="4">
    <source>
        <dbReference type="ARBA" id="ARBA00022692"/>
    </source>
</evidence>
<feature type="domain" description="ABC transmembrane type-1" evidence="8">
    <location>
        <begin position="58"/>
        <end position="238"/>
    </location>
</feature>
<protein>
    <submittedName>
        <fullName evidence="9">Binding-protein-dependent transport system inner membrane component</fullName>
    </submittedName>
</protein>
<keyword evidence="10" id="KW-1185">Reference proteome</keyword>
<evidence type="ECO:0000256" key="1">
    <source>
        <dbReference type="ARBA" id="ARBA00004651"/>
    </source>
</evidence>
<dbReference type="EMBL" id="FNAV01000007">
    <property type="protein sequence ID" value="SDE76451.1"/>
    <property type="molecule type" value="Genomic_DNA"/>
</dbReference>
<dbReference type="AlphaFoldDB" id="A0A1G7FKJ4"/>
<organism evidence="9 10">
    <name type="scientific">Salipiger thiooxidans</name>
    <dbReference type="NCBI Taxonomy" id="282683"/>
    <lineage>
        <taxon>Bacteria</taxon>
        <taxon>Pseudomonadati</taxon>
        <taxon>Pseudomonadota</taxon>
        <taxon>Alphaproteobacteria</taxon>
        <taxon>Rhodobacterales</taxon>
        <taxon>Roseobacteraceae</taxon>
        <taxon>Salipiger</taxon>
    </lineage>
</organism>
<feature type="transmembrane region" description="Helical" evidence="7">
    <location>
        <begin position="168"/>
        <end position="194"/>
    </location>
</feature>
<comment type="subcellular location">
    <subcellularLocation>
        <location evidence="1 7">Cell membrane</location>
        <topology evidence="1 7">Multi-pass membrane protein</topology>
    </subcellularLocation>
</comment>
<dbReference type="STRING" id="282683.SAMN04488105_107137"/>
<dbReference type="SUPFAM" id="SSF161098">
    <property type="entry name" value="MetI-like"/>
    <property type="match status" value="1"/>
</dbReference>
<evidence type="ECO:0000256" key="6">
    <source>
        <dbReference type="ARBA" id="ARBA00023136"/>
    </source>
</evidence>
<dbReference type="OrthoDB" id="8443696at2"/>
<dbReference type="GO" id="GO:0055085">
    <property type="term" value="P:transmembrane transport"/>
    <property type="evidence" value="ECO:0007669"/>
    <property type="project" value="InterPro"/>
</dbReference>
<evidence type="ECO:0000256" key="5">
    <source>
        <dbReference type="ARBA" id="ARBA00022989"/>
    </source>
</evidence>
<keyword evidence="6 7" id="KW-0472">Membrane</keyword>
<name>A0A1G7FKJ4_9RHOB</name>
<keyword evidence="2 7" id="KW-0813">Transport</keyword>
<dbReference type="InterPro" id="IPR035906">
    <property type="entry name" value="MetI-like_sf"/>
</dbReference>
<feature type="transmembrane region" description="Helical" evidence="7">
    <location>
        <begin position="37"/>
        <end position="56"/>
    </location>
</feature>
<proteinExistence type="inferred from homology"/>
<feature type="transmembrane region" description="Helical" evidence="7">
    <location>
        <begin position="120"/>
        <end position="139"/>
    </location>
</feature>
<sequence>MVRFDTSAALAQIASIVVLLALWAAAAIIVDMRALPAPWLVFATLGELIVSGQAFAPLGETLGRTLAGFALGMVLGTGYGIAAALSRTFRELTLWLLQISIFTPTLILIFLFLISLGRTNLTVIVLVGLVVMPVVGTYIRDAMGDFEDELTEMADSFKIGLRERVTGMYLPFLMPPLLAAGRVAFTLAWKVAFLSEIFGFPNGIGWQVKTGYDIYNIQLLLAWLMLFIFVLLIAEQLMRLAQRRFVKW</sequence>
<evidence type="ECO:0000256" key="3">
    <source>
        <dbReference type="ARBA" id="ARBA00022475"/>
    </source>
</evidence>
<reference evidence="10" key="1">
    <citation type="submission" date="2016-10" db="EMBL/GenBank/DDBJ databases">
        <authorList>
            <person name="Varghese N."/>
            <person name="Submissions S."/>
        </authorList>
    </citation>
    <scope>NUCLEOTIDE SEQUENCE [LARGE SCALE GENOMIC DNA]</scope>
    <source>
        <strain evidence="10">DSM 10146</strain>
    </source>
</reference>
<dbReference type="CDD" id="cd06261">
    <property type="entry name" value="TM_PBP2"/>
    <property type="match status" value="1"/>
</dbReference>
<evidence type="ECO:0000313" key="9">
    <source>
        <dbReference type="EMBL" id="SDE76451.1"/>
    </source>
</evidence>
<accession>A0A1G7FKJ4</accession>
<feature type="transmembrane region" description="Helical" evidence="7">
    <location>
        <begin position="214"/>
        <end position="234"/>
    </location>
</feature>
<dbReference type="RefSeq" id="WP_089959415.1">
    <property type="nucleotide sequence ID" value="NZ_FNAV01000007.1"/>
</dbReference>
<dbReference type="PANTHER" id="PTHR30151">
    <property type="entry name" value="ALKANE SULFONATE ABC TRANSPORTER-RELATED, MEMBRANE SUBUNIT"/>
    <property type="match status" value="1"/>
</dbReference>
<evidence type="ECO:0000256" key="2">
    <source>
        <dbReference type="ARBA" id="ARBA00022448"/>
    </source>
</evidence>
<dbReference type="PROSITE" id="PS50928">
    <property type="entry name" value="ABC_TM1"/>
    <property type="match status" value="1"/>
</dbReference>
<keyword evidence="4 7" id="KW-0812">Transmembrane</keyword>
<dbReference type="Gene3D" id="1.10.3720.10">
    <property type="entry name" value="MetI-like"/>
    <property type="match status" value="1"/>
</dbReference>
<gene>
    <name evidence="9" type="ORF">SAMN04488105_107137</name>
</gene>
<keyword evidence="3" id="KW-1003">Cell membrane</keyword>
<evidence type="ECO:0000259" key="8">
    <source>
        <dbReference type="PROSITE" id="PS50928"/>
    </source>
</evidence>
<dbReference type="GO" id="GO:0005886">
    <property type="term" value="C:plasma membrane"/>
    <property type="evidence" value="ECO:0007669"/>
    <property type="project" value="UniProtKB-SubCell"/>
</dbReference>
<feature type="transmembrane region" description="Helical" evidence="7">
    <location>
        <begin position="6"/>
        <end position="30"/>
    </location>
</feature>
<comment type="similarity">
    <text evidence="7">Belongs to the binding-protein-dependent transport system permease family.</text>
</comment>
<evidence type="ECO:0000256" key="7">
    <source>
        <dbReference type="RuleBase" id="RU363032"/>
    </source>
</evidence>
<dbReference type="Proteomes" id="UP000198994">
    <property type="component" value="Unassembled WGS sequence"/>
</dbReference>
<feature type="transmembrane region" description="Helical" evidence="7">
    <location>
        <begin position="92"/>
        <end position="114"/>
    </location>
</feature>
<dbReference type="InterPro" id="IPR000515">
    <property type="entry name" value="MetI-like"/>
</dbReference>
<feature type="transmembrane region" description="Helical" evidence="7">
    <location>
        <begin position="62"/>
        <end position="85"/>
    </location>
</feature>
<dbReference type="Pfam" id="PF00528">
    <property type="entry name" value="BPD_transp_1"/>
    <property type="match status" value="1"/>
</dbReference>
<evidence type="ECO:0000313" key="10">
    <source>
        <dbReference type="Proteomes" id="UP000198994"/>
    </source>
</evidence>
<keyword evidence="5 7" id="KW-1133">Transmembrane helix</keyword>
<dbReference type="PANTHER" id="PTHR30151:SF38">
    <property type="entry name" value="ALIPHATIC SULFONATES TRANSPORT PERMEASE PROTEIN SSUC-RELATED"/>
    <property type="match status" value="1"/>
</dbReference>